<dbReference type="GO" id="GO:0006813">
    <property type="term" value="P:potassium ion transport"/>
    <property type="evidence" value="ECO:0007669"/>
    <property type="project" value="InterPro"/>
</dbReference>
<keyword evidence="3" id="KW-1185">Reference proteome</keyword>
<keyword evidence="1" id="KW-1133">Transmembrane helix</keyword>
<accession>A0AAU0UKJ9</accession>
<dbReference type="InterPro" id="IPR036721">
    <property type="entry name" value="RCK_C_sf"/>
</dbReference>
<dbReference type="SUPFAM" id="SSF116726">
    <property type="entry name" value="TrkA C-terminal domain-like"/>
    <property type="match status" value="1"/>
</dbReference>
<dbReference type="Gene3D" id="3.30.70.1450">
    <property type="entry name" value="Regulator of K+ conductance, C-terminal domain"/>
    <property type="match status" value="1"/>
</dbReference>
<keyword evidence="1" id="KW-0812">Transmembrane</keyword>
<organism evidence="2 3">
    <name type="scientific">Metallumcola ferriviriculae</name>
    <dbReference type="NCBI Taxonomy" id="3039180"/>
    <lineage>
        <taxon>Bacteria</taxon>
        <taxon>Bacillati</taxon>
        <taxon>Bacillota</taxon>
        <taxon>Clostridia</taxon>
        <taxon>Neomoorellales</taxon>
        <taxon>Desulfitibacteraceae</taxon>
        <taxon>Metallumcola</taxon>
    </lineage>
</organism>
<gene>
    <name evidence="2" type="ORF">MFMK1_000542</name>
</gene>
<keyword evidence="1" id="KW-0472">Membrane</keyword>
<protein>
    <submittedName>
        <fullName evidence="2">Uncharacterized protein</fullName>
    </submittedName>
</protein>
<dbReference type="Proteomes" id="UP001329915">
    <property type="component" value="Chromosome"/>
</dbReference>
<reference evidence="2 3" key="1">
    <citation type="submission" date="2023-04" db="EMBL/GenBank/DDBJ databases">
        <authorList>
            <person name="Hsu D."/>
        </authorList>
    </citation>
    <scope>NUCLEOTIDE SEQUENCE [LARGE SCALE GENOMIC DNA]</scope>
    <source>
        <strain evidence="2 3">MK1</strain>
    </source>
</reference>
<dbReference type="KEGG" id="dbc:MFMK1_000542"/>
<evidence type="ECO:0000256" key="1">
    <source>
        <dbReference type="SAM" id="Phobius"/>
    </source>
</evidence>
<sequence length="63" mass="6929">MEHNLTIGSLVIVVAIAFITPIFRIYRNAIPITPHGDTSILVNDRILVSGSLESIKSLQNRLS</sequence>
<dbReference type="AlphaFoldDB" id="A0AAU0UKJ9"/>
<dbReference type="EMBL" id="CP121694">
    <property type="protein sequence ID" value="WRO20752.1"/>
    <property type="molecule type" value="Genomic_DNA"/>
</dbReference>
<evidence type="ECO:0000313" key="2">
    <source>
        <dbReference type="EMBL" id="WRO20752.1"/>
    </source>
</evidence>
<evidence type="ECO:0000313" key="3">
    <source>
        <dbReference type="Proteomes" id="UP001329915"/>
    </source>
</evidence>
<feature type="transmembrane region" description="Helical" evidence="1">
    <location>
        <begin position="6"/>
        <end position="26"/>
    </location>
</feature>
<name>A0AAU0UKJ9_9FIRM</name>
<proteinExistence type="predicted"/>
<dbReference type="RefSeq" id="WP_366923633.1">
    <property type="nucleotide sequence ID" value="NZ_CP121694.1"/>
</dbReference>